<gene>
    <name evidence="1" type="ORF">QNI19_04775</name>
</gene>
<protein>
    <recommendedName>
        <fullName evidence="3">Lipoprotein</fullName>
    </recommendedName>
</protein>
<dbReference type="Proteomes" id="UP001228581">
    <property type="component" value="Unassembled WGS sequence"/>
</dbReference>
<keyword evidence="2" id="KW-1185">Reference proteome</keyword>
<reference evidence="1 2" key="1">
    <citation type="submission" date="2023-05" db="EMBL/GenBank/DDBJ databases">
        <authorList>
            <person name="Zhang X."/>
        </authorList>
    </citation>
    <scope>NUCLEOTIDE SEQUENCE [LARGE SCALE GENOMIC DNA]</scope>
    <source>
        <strain evidence="1 2">DM2B3-1</strain>
    </source>
</reference>
<dbReference type="PROSITE" id="PS51257">
    <property type="entry name" value="PROKAR_LIPOPROTEIN"/>
    <property type="match status" value="1"/>
</dbReference>
<evidence type="ECO:0000313" key="1">
    <source>
        <dbReference type="EMBL" id="MDJ1492233.1"/>
    </source>
</evidence>
<evidence type="ECO:0008006" key="3">
    <source>
        <dbReference type="Google" id="ProtNLM"/>
    </source>
</evidence>
<proteinExistence type="predicted"/>
<evidence type="ECO:0000313" key="2">
    <source>
        <dbReference type="Proteomes" id="UP001228581"/>
    </source>
</evidence>
<name>A0ABT7CF01_9BACT</name>
<dbReference type="EMBL" id="JASJOT010000002">
    <property type="protein sequence ID" value="MDJ1492233.1"/>
    <property type="molecule type" value="Genomic_DNA"/>
</dbReference>
<comment type="caution">
    <text evidence="1">The sequence shown here is derived from an EMBL/GenBank/DDBJ whole genome shotgun (WGS) entry which is preliminary data.</text>
</comment>
<dbReference type="RefSeq" id="WP_313992883.1">
    <property type="nucleotide sequence ID" value="NZ_JASJOR010000008.1"/>
</dbReference>
<accession>A0ABT7CF01</accession>
<sequence length="262" mass="30726">MHHWYKLFKNKSLVFCQISLVSVWLTACYPSNHTKEDDKLAVSSVKVELVDKGSPEMPLPHIDSIPFSTNNPQSENSHCQYTHEYSIKERRRFYPFNKAKRIEIISFENEENEISEETEQSLPEIEYIPAKPDIENDSVIEIRTEPIYKIKTDSLPVKVNRTRDSLILSDSQINKLTDILYNYSYHNGRVMQTISLCYTPRHKIVFYNVQNKAFAFIELCFECQNEEHSPKVQLGDLCSEKWDLLKNFFREIGITYGLAEKK</sequence>
<organism evidence="1 2">
    <name type="scientific">Xanthocytophaga flava</name>
    <dbReference type="NCBI Taxonomy" id="3048013"/>
    <lineage>
        <taxon>Bacteria</taxon>
        <taxon>Pseudomonadati</taxon>
        <taxon>Bacteroidota</taxon>
        <taxon>Cytophagia</taxon>
        <taxon>Cytophagales</taxon>
        <taxon>Rhodocytophagaceae</taxon>
        <taxon>Xanthocytophaga</taxon>
    </lineage>
</organism>